<dbReference type="GO" id="GO:0005524">
    <property type="term" value="F:ATP binding"/>
    <property type="evidence" value="ECO:0007669"/>
    <property type="project" value="UniProtKB-KW"/>
</dbReference>
<keyword evidence="3" id="KW-0547">Nucleotide-binding</keyword>
<dbReference type="GO" id="GO:0016887">
    <property type="term" value="F:ATP hydrolysis activity"/>
    <property type="evidence" value="ECO:0007669"/>
    <property type="project" value="InterPro"/>
</dbReference>
<dbReference type="InterPro" id="IPR015854">
    <property type="entry name" value="ABC_transpr_LolD-like"/>
</dbReference>
<dbReference type="PROSITE" id="PS50042">
    <property type="entry name" value="CNMP_BINDING_3"/>
    <property type="match status" value="1"/>
</dbReference>
<dbReference type="InterPro" id="IPR027417">
    <property type="entry name" value="P-loop_NTPase"/>
</dbReference>
<dbReference type="Gene3D" id="3.40.50.300">
    <property type="entry name" value="P-loop containing nucleotide triphosphate hydrolases"/>
    <property type="match status" value="1"/>
</dbReference>
<dbReference type="SMART" id="SM00382">
    <property type="entry name" value="AAA"/>
    <property type="match status" value="1"/>
</dbReference>
<evidence type="ECO:0000256" key="4">
    <source>
        <dbReference type="ARBA" id="ARBA00022840"/>
    </source>
</evidence>
<sequence length="385" mass="41722">MGDLRIKDLVVEYSSGGYAVRPIDGLGLEVAAGSLVILLGPSGCGKTTLLSCLGGILSPTSGRIEFGDVDVTALDRRALARYRQETVGIVFQAFNLVASLTALENVMVPLRAAGRSRRAARQRATELLERVGLADRMQHRPGDLSGGQQQRVAVARAIALDPPLILADEPTAHLDFIQVEEVLRLIRELAADDRVVVVATHDTRILPLADRVVEMVPHFSSVDRPPQTLRLDPGEVLFEQGTIGDLIYMVDDGELEIVRELADGDEEVVTVATVGEYFGEIGPLFALPRSATVRAGTAATVTGYTVQAFRERLGNFALRDLIEHRDLEPTEDTKDTKDTEEDTEDTENTEEKPAENPEEDPAGDTAEDTGDTAEDTPDTPDNEAD</sequence>
<dbReference type="InterPro" id="IPR018490">
    <property type="entry name" value="cNMP-bd_dom_sf"/>
</dbReference>
<feature type="region of interest" description="Disordered" evidence="5">
    <location>
        <begin position="324"/>
        <end position="385"/>
    </location>
</feature>
<feature type="compositionally biased region" description="Acidic residues" evidence="5">
    <location>
        <begin position="356"/>
        <end position="385"/>
    </location>
</feature>
<dbReference type="InterPro" id="IPR014710">
    <property type="entry name" value="RmlC-like_jellyroll"/>
</dbReference>
<dbReference type="Pfam" id="PF00005">
    <property type="entry name" value="ABC_tran"/>
    <property type="match status" value="1"/>
</dbReference>
<evidence type="ECO:0000256" key="5">
    <source>
        <dbReference type="SAM" id="MobiDB-lite"/>
    </source>
</evidence>
<dbReference type="Pfam" id="PF00027">
    <property type="entry name" value="cNMP_binding"/>
    <property type="match status" value="1"/>
</dbReference>
<comment type="caution">
    <text evidence="6">The sequence shown here is derived from an EMBL/GenBank/DDBJ whole genome shotgun (WGS) entry which is preliminary data.</text>
</comment>
<keyword evidence="7" id="KW-1185">Reference proteome</keyword>
<dbReference type="PANTHER" id="PTHR24220:SF689">
    <property type="entry name" value="LIPOPROTEIN-RELEASING SYSTEM ATP-BINDING PROTEIN LOLD"/>
    <property type="match status" value="1"/>
</dbReference>
<dbReference type="FunFam" id="3.40.50.300:FF:001448">
    <property type="entry name" value="Glutamine ABC transporter ATP-binding protein"/>
    <property type="match status" value="1"/>
</dbReference>
<dbReference type="InterPro" id="IPR003593">
    <property type="entry name" value="AAA+_ATPase"/>
</dbReference>
<dbReference type="SMART" id="SM00100">
    <property type="entry name" value="cNMP"/>
    <property type="match status" value="1"/>
</dbReference>
<reference evidence="6 7" key="1">
    <citation type="submission" date="2017-04" db="EMBL/GenBank/DDBJ databases">
        <title>The new phylogeny of genus Mycobacterium.</title>
        <authorList>
            <person name="Tortoli E."/>
            <person name="Trovato A."/>
            <person name="Cirillo D.M."/>
        </authorList>
    </citation>
    <scope>NUCLEOTIDE SEQUENCE [LARGE SCALE GENOMIC DNA]</scope>
    <source>
        <strain evidence="6 7">KCTC 19819</strain>
    </source>
</reference>
<dbReference type="SUPFAM" id="SSF51206">
    <property type="entry name" value="cAMP-binding domain-like"/>
    <property type="match status" value="1"/>
</dbReference>
<evidence type="ECO:0000256" key="3">
    <source>
        <dbReference type="ARBA" id="ARBA00022741"/>
    </source>
</evidence>
<dbReference type="InterPro" id="IPR003439">
    <property type="entry name" value="ABC_transporter-like_ATP-bd"/>
</dbReference>
<accession>A0A7I7SHA7</accession>
<gene>
    <name evidence="6" type="ORF">B8W67_18935</name>
</gene>
<feature type="compositionally biased region" description="Basic and acidic residues" evidence="5">
    <location>
        <begin position="324"/>
        <end position="337"/>
    </location>
</feature>
<dbReference type="Proteomes" id="UP000193577">
    <property type="component" value="Unassembled WGS sequence"/>
</dbReference>
<dbReference type="InterPro" id="IPR017871">
    <property type="entry name" value="ABC_transporter-like_CS"/>
</dbReference>
<dbReference type="PROSITE" id="PS00211">
    <property type="entry name" value="ABC_TRANSPORTER_1"/>
    <property type="match status" value="1"/>
</dbReference>
<dbReference type="Gene3D" id="2.60.120.10">
    <property type="entry name" value="Jelly Rolls"/>
    <property type="match status" value="1"/>
</dbReference>
<dbReference type="GO" id="GO:0005886">
    <property type="term" value="C:plasma membrane"/>
    <property type="evidence" value="ECO:0007669"/>
    <property type="project" value="TreeGrafter"/>
</dbReference>
<dbReference type="AlphaFoldDB" id="A0A7I7SHA7"/>
<dbReference type="PANTHER" id="PTHR24220">
    <property type="entry name" value="IMPORT ATP-BINDING PROTEIN"/>
    <property type="match status" value="1"/>
</dbReference>
<dbReference type="EMBL" id="NCXO01000069">
    <property type="protein sequence ID" value="OSC25462.1"/>
    <property type="molecule type" value="Genomic_DNA"/>
</dbReference>
<dbReference type="SUPFAM" id="SSF52540">
    <property type="entry name" value="P-loop containing nucleoside triphosphate hydrolases"/>
    <property type="match status" value="1"/>
</dbReference>
<dbReference type="CDD" id="cd00038">
    <property type="entry name" value="CAP_ED"/>
    <property type="match status" value="1"/>
</dbReference>
<dbReference type="InterPro" id="IPR000595">
    <property type="entry name" value="cNMP-bd_dom"/>
</dbReference>
<protein>
    <submittedName>
        <fullName evidence="6">Glutamine ABC transporter ATP-binding protein</fullName>
    </submittedName>
</protein>
<organism evidence="6 7">
    <name type="scientific">Mycolicibacillus koreensis</name>
    <dbReference type="NCBI Taxonomy" id="1069220"/>
    <lineage>
        <taxon>Bacteria</taxon>
        <taxon>Bacillati</taxon>
        <taxon>Actinomycetota</taxon>
        <taxon>Actinomycetes</taxon>
        <taxon>Mycobacteriales</taxon>
        <taxon>Mycobacteriaceae</taxon>
        <taxon>Mycolicibacillus</taxon>
    </lineage>
</organism>
<evidence type="ECO:0000256" key="2">
    <source>
        <dbReference type="ARBA" id="ARBA00022448"/>
    </source>
</evidence>
<evidence type="ECO:0000313" key="7">
    <source>
        <dbReference type="Proteomes" id="UP000193577"/>
    </source>
</evidence>
<keyword evidence="4 6" id="KW-0067">ATP-binding</keyword>
<evidence type="ECO:0000256" key="1">
    <source>
        <dbReference type="ARBA" id="ARBA00005417"/>
    </source>
</evidence>
<proteinExistence type="inferred from homology"/>
<feature type="compositionally biased region" description="Acidic residues" evidence="5">
    <location>
        <begin position="338"/>
        <end position="348"/>
    </location>
</feature>
<dbReference type="CDD" id="cd03255">
    <property type="entry name" value="ABC_MJ0796_LolCDE_FtsE"/>
    <property type="match status" value="1"/>
</dbReference>
<dbReference type="PRINTS" id="PR00103">
    <property type="entry name" value="CAMPKINASE"/>
</dbReference>
<dbReference type="GO" id="GO:0022857">
    <property type="term" value="F:transmembrane transporter activity"/>
    <property type="evidence" value="ECO:0007669"/>
    <property type="project" value="TreeGrafter"/>
</dbReference>
<name>A0A7I7SHA7_9MYCO</name>
<dbReference type="InterPro" id="IPR017911">
    <property type="entry name" value="MacB-like_ATP-bd"/>
</dbReference>
<comment type="similarity">
    <text evidence="1">Belongs to the ABC transporter superfamily.</text>
</comment>
<dbReference type="PROSITE" id="PS50893">
    <property type="entry name" value="ABC_TRANSPORTER_2"/>
    <property type="match status" value="1"/>
</dbReference>
<keyword evidence="2" id="KW-0813">Transport</keyword>
<evidence type="ECO:0000313" key="6">
    <source>
        <dbReference type="EMBL" id="OSC25462.1"/>
    </source>
</evidence>